<feature type="domain" description="Aminotransferase class I/classII large" evidence="7">
    <location>
        <begin position="31"/>
        <end position="389"/>
    </location>
</feature>
<dbReference type="PANTHER" id="PTHR46383:SF1">
    <property type="entry name" value="ASPARTATE AMINOTRANSFERASE"/>
    <property type="match status" value="1"/>
</dbReference>
<evidence type="ECO:0000256" key="1">
    <source>
        <dbReference type="ARBA" id="ARBA00001933"/>
    </source>
</evidence>
<dbReference type="Proteomes" id="UP001228504">
    <property type="component" value="Unassembled WGS sequence"/>
</dbReference>
<keyword evidence="9" id="KW-1185">Reference proteome</keyword>
<gene>
    <name evidence="8" type="ORF">J2S18_001654</name>
</gene>
<dbReference type="Gene3D" id="3.90.1150.10">
    <property type="entry name" value="Aspartate Aminotransferase, domain 1"/>
    <property type="match status" value="1"/>
</dbReference>
<evidence type="ECO:0000256" key="6">
    <source>
        <dbReference type="RuleBase" id="RU000481"/>
    </source>
</evidence>
<evidence type="ECO:0000256" key="3">
    <source>
        <dbReference type="ARBA" id="ARBA00022576"/>
    </source>
</evidence>
<dbReference type="InterPro" id="IPR004839">
    <property type="entry name" value="Aminotransferase_I/II_large"/>
</dbReference>
<dbReference type="PRINTS" id="PR00753">
    <property type="entry name" value="ACCSYNTHASE"/>
</dbReference>
<organism evidence="8 9">
    <name type="scientific">Eubacterium multiforme</name>
    <dbReference type="NCBI Taxonomy" id="83339"/>
    <lineage>
        <taxon>Bacteria</taxon>
        <taxon>Bacillati</taxon>
        <taxon>Bacillota</taxon>
        <taxon>Clostridia</taxon>
        <taxon>Eubacteriales</taxon>
        <taxon>Eubacteriaceae</taxon>
        <taxon>Eubacterium</taxon>
    </lineage>
</organism>
<reference evidence="8 9" key="1">
    <citation type="submission" date="2023-07" db="EMBL/GenBank/DDBJ databases">
        <title>Genomic Encyclopedia of Type Strains, Phase IV (KMG-IV): sequencing the most valuable type-strain genomes for metagenomic binning, comparative biology and taxonomic classification.</title>
        <authorList>
            <person name="Goeker M."/>
        </authorList>
    </citation>
    <scope>NUCLEOTIDE SEQUENCE [LARGE SCALE GENOMIC DNA]</scope>
    <source>
        <strain evidence="8 9">DSM 20694</strain>
    </source>
</reference>
<proteinExistence type="inferred from homology"/>
<dbReference type="RefSeq" id="WP_307485527.1">
    <property type="nucleotide sequence ID" value="NZ_JAUSUF010000004.1"/>
</dbReference>
<dbReference type="PANTHER" id="PTHR46383">
    <property type="entry name" value="ASPARTATE AMINOTRANSFERASE"/>
    <property type="match status" value="1"/>
</dbReference>
<dbReference type="InterPro" id="IPR050596">
    <property type="entry name" value="AspAT/PAT-like"/>
</dbReference>
<comment type="cofactor">
    <cofactor evidence="1 6">
        <name>pyridoxal 5'-phosphate</name>
        <dbReference type="ChEBI" id="CHEBI:597326"/>
    </cofactor>
</comment>
<dbReference type="GO" id="GO:0004069">
    <property type="term" value="F:L-aspartate:2-oxoglutarate aminotransferase activity"/>
    <property type="evidence" value="ECO:0007669"/>
    <property type="project" value="UniProtKB-EC"/>
</dbReference>
<keyword evidence="3 6" id="KW-0032">Aminotransferase</keyword>
<dbReference type="Gene3D" id="3.40.640.10">
    <property type="entry name" value="Type I PLP-dependent aspartate aminotransferase-like (Major domain)"/>
    <property type="match status" value="1"/>
</dbReference>
<dbReference type="InterPro" id="IPR004838">
    <property type="entry name" value="NHTrfase_class1_PyrdxlP-BS"/>
</dbReference>
<dbReference type="EC" id="2.6.1.-" evidence="6"/>
<evidence type="ECO:0000313" key="8">
    <source>
        <dbReference type="EMBL" id="MDQ0149723.1"/>
    </source>
</evidence>
<dbReference type="EMBL" id="JAUSUF010000004">
    <property type="protein sequence ID" value="MDQ0149723.1"/>
    <property type="molecule type" value="Genomic_DNA"/>
</dbReference>
<dbReference type="CDD" id="cd00609">
    <property type="entry name" value="AAT_like"/>
    <property type="match status" value="1"/>
</dbReference>
<keyword evidence="5" id="KW-0663">Pyridoxal phosphate</keyword>
<dbReference type="SUPFAM" id="SSF53383">
    <property type="entry name" value="PLP-dependent transferases"/>
    <property type="match status" value="1"/>
</dbReference>
<comment type="similarity">
    <text evidence="2 6">Belongs to the class-I pyridoxal-phosphate-dependent aminotransferase family.</text>
</comment>
<sequence>MKLSSRVKGISPSITLAITAKAKELKNSGIDVISFGVGEPDFNTPSNIIEAGYKAMLEGKTKYTETSGIKELREEICRKFKDDNNLNYSEDQIIVSNGAKQCLANAFMAILDKDDEVIIPMPYWVSYPELVKIAGGVPVAVDSKEEHNYKYTIKSLEDKLSSKTKAIILNSPNNPTGTIYSKEELLEIAEFAKEHNLIIISDEVYEKLIYDGEKHISIASLTDYAYENTIVINGLSKSAAMTGWRIGYAASNKEVIKAMTSLQSHMTSNINSITQYASIEALKNSKGSSDKMLKEFNKRREYMINRLDNIKDINYILPNGAFYIMIDVSKFYGKSINNSLIKDSLSFSKELLEENKVAVVPGVGFGIDNYVRLSYATSMENIEKGLNRIEEFLKKLK</sequence>
<evidence type="ECO:0000313" key="9">
    <source>
        <dbReference type="Proteomes" id="UP001228504"/>
    </source>
</evidence>
<dbReference type="InterPro" id="IPR015422">
    <property type="entry name" value="PyrdxlP-dep_Trfase_small"/>
</dbReference>
<evidence type="ECO:0000259" key="7">
    <source>
        <dbReference type="Pfam" id="PF00155"/>
    </source>
</evidence>
<accession>A0ABT9UTR8</accession>
<protein>
    <recommendedName>
        <fullName evidence="6">Aminotransferase</fullName>
        <ecNumber evidence="6">2.6.1.-</ecNumber>
    </recommendedName>
</protein>
<keyword evidence="4 6" id="KW-0808">Transferase</keyword>
<evidence type="ECO:0000256" key="4">
    <source>
        <dbReference type="ARBA" id="ARBA00022679"/>
    </source>
</evidence>
<dbReference type="InterPro" id="IPR015421">
    <property type="entry name" value="PyrdxlP-dep_Trfase_major"/>
</dbReference>
<dbReference type="Pfam" id="PF00155">
    <property type="entry name" value="Aminotran_1_2"/>
    <property type="match status" value="1"/>
</dbReference>
<dbReference type="InterPro" id="IPR015424">
    <property type="entry name" value="PyrdxlP-dep_Trfase"/>
</dbReference>
<evidence type="ECO:0000256" key="2">
    <source>
        <dbReference type="ARBA" id="ARBA00007441"/>
    </source>
</evidence>
<comment type="caution">
    <text evidence="8">The sequence shown here is derived from an EMBL/GenBank/DDBJ whole genome shotgun (WGS) entry which is preliminary data.</text>
</comment>
<name>A0ABT9UTR8_9FIRM</name>
<evidence type="ECO:0000256" key="5">
    <source>
        <dbReference type="ARBA" id="ARBA00022898"/>
    </source>
</evidence>
<dbReference type="PROSITE" id="PS00105">
    <property type="entry name" value="AA_TRANSFER_CLASS_1"/>
    <property type="match status" value="1"/>
</dbReference>